<evidence type="ECO:0000313" key="3">
    <source>
        <dbReference type="Proteomes" id="UP000035058"/>
    </source>
</evidence>
<organism evidence="2 3">
    <name type="scientific">Gordonia namibiensis NBRC 108229</name>
    <dbReference type="NCBI Taxonomy" id="1208314"/>
    <lineage>
        <taxon>Bacteria</taxon>
        <taxon>Bacillati</taxon>
        <taxon>Actinomycetota</taxon>
        <taxon>Actinomycetes</taxon>
        <taxon>Mycobacteriales</taxon>
        <taxon>Gordoniaceae</taxon>
        <taxon>Gordonia</taxon>
    </lineage>
</organism>
<accession>K6XDF1</accession>
<feature type="transmembrane region" description="Helical" evidence="1">
    <location>
        <begin position="16"/>
        <end position="37"/>
    </location>
</feature>
<reference evidence="2 3" key="1">
    <citation type="submission" date="2012-08" db="EMBL/GenBank/DDBJ databases">
        <title>Whole genome shotgun sequence of Gordonia namibiensis NBRC 108229.</title>
        <authorList>
            <person name="Isaki-Nakamura S."/>
            <person name="Hosoyama A."/>
            <person name="Tsuchikane K."/>
            <person name="Katsumata H."/>
            <person name="Baba S."/>
            <person name="Yamazaki S."/>
            <person name="Fujita N."/>
        </authorList>
    </citation>
    <scope>NUCLEOTIDE SEQUENCE [LARGE SCALE GENOMIC DNA]</scope>
    <source>
        <strain evidence="2 3">NBRC 108229</strain>
    </source>
</reference>
<evidence type="ECO:0000256" key="1">
    <source>
        <dbReference type="SAM" id="Phobius"/>
    </source>
</evidence>
<name>K6XDF1_9ACTN</name>
<sequence length="69" mass="7682">MGTERGSSRNPLSRKAVWAVVFGVLYAVCMGWLTVIWWLDGRWWWVVGGAAAIVLGLTATMMQVRVQAD</sequence>
<keyword evidence="1" id="KW-0812">Transmembrane</keyword>
<protein>
    <submittedName>
        <fullName evidence="2">Uncharacterized protein</fullName>
    </submittedName>
</protein>
<dbReference type="Proteomes" id="UP000035058">
    <property type="component" value="Unassembled WGS sequence"/>
</dbReference>
<keyword evidence="1" id="KW-0472">Membrane</keyword>
<keyword evidence="3" id="KW-1185">Reference proteome</keyword>
<dbReference type="RefSeq" id="WP_006868522.1">
    <property type="nucleotide sequence ID" value="NZ_BAHE01000054.1"/>
</dbReference>
<keyword evidence="1" id="KW-1133">Transmembrane helix</keyword>
<evidence type="ECO:0000313" key="2">
    <source>
        <dbReference type="EMBL" id="GAC02383.1"/>
    </source>
</evidence>
<gene>
    <name evidence="2" type="ORF">GONAM_54_00100</name>
</gene>
<feature type="transmembrane region" description="Helical" evidence="1">
    <location>
        <begin position="43"/>
        <end position="64"/>
    </location>
</feature>
<comment type="caution">
    <text evidence="2">The sequence shown here is derived from an EMBL/GenBank/DDBJ whole genome shotgun (WGS) entry which is preliminary data.</text>
</comment>
<proteinExistence type="predicted"/>
<dbReference type="AlphaFoldDB" id="K6XDF1"/>
<dbReference type="EMBL" id="BAHE01000054">
    <property type="protein sequence ID" value="GAC02383.1"/>
    <property type="molecule type" value="Genomic_DNA"/>
</dbReference>